<dbReference type="GO" id="GO:0006302">
    <property type="term" value="P:double-strand break repair"/>
    <property type="evidence" value="ECO:0007669"/>
    <property type="project" value="TreeGrafter"/>
</dbReference>
<dbReference type="CDD" id="cd00267">
    <property type="entry name" value="ABC_ATPase"/>
    <property type="match status" value="1"/>
</dbReference>
<dbReference type="Gene3D" id="3.40.50.300">
    <property type="entry name" value="P-loop containing nucleotide triphosphate hydrolases"/>
    <property type="match status" value="2"/>
</dbReference>
<dbReference type="EMBL" id="FORU01000004">
    <property type="protein sequence ID" value="SFJ22489.1"/>
    <property type="molecule type" value="Genomic_DNA"/>
</dbReference>
<dbReference type="Proteomes" id="UP000243887">
    <property type="component" value="Unassembled WGS sequence"/>
</dbReference>
<gene>
    <name evidence="2" type="ORF">SAMN04487893_104178</name>
</gene>
<dbReference type="InterPro" id="IPR003959">
    <property type="entry name" value="ATPase_AAA_core"/>
</dbReference>
<dbReference type="InterPro" id="IPR027417">
    <property type="entry name" value="P-loop_NTPase"/>
</dbReference>
<proteinExistence type="predicted"/>
<dbReference type="SUPFAM" id="SSF52540">
    <property type="entry name" value="P-loop containing nucleoside triphosphate hydrolases"/>
    <property type="match status" value="1"/>
</dbReference>
<dbReference type="PANTHER" id="PTHR32182:SF23">
    <property type="entry name" value="ATP BINDING PROTEIN"/>
    <property type="match status" value="1"/>
</dbReference>
<keyword evidence="3" id="KW-1185">Reference proteome</keyword>
<dbReference type="PANTHER" id="PTHR32182">
    <property type="entry name" value="DNA REPLICATION AND REPAIR PROTEIN RECF"/>
    <property type="match status" value="1"/>
</dbReference>
<protein>
    <recommendedName>
        <fullName evidence="1">ATPase AAA-type core domain-containing protein</fullName>
    </recommendedName>
</protein>
<dbReference type="AlphaFoldDB" id="A0A1I3PM93"/>
<organism evidence="2 3">
    <name type="scientific">Myroides guanonis</name>
    <dbReference type="NCBI Taxonomy" id="1150112"/>
    <lineage>
        <taxon>Bacteria</taxon>
        <taxon>Pseudomonadati</taxon>
        <taxon>Bacteroidota</taxon>
        <taxon>Flavobacteriia</taxon>
        <taxon>Flavobacteriales</taxon>
        <taxon>Flavobacteriaceae</taxon>
        <taxon>Myroides</taxon>
    </lineage>
</organism>
<evidence type="ECO:0000259" key="1">
    <source>
        <dbReference type="Pfam" id="PF13304"/>
    </source>
</evidence>
<accession>A0A1I3PM93</accession>
<reference evidence="3" key="1">
    <citation type="submission" date="2016-10" db="EMBL/GenBank/DDBJ databases">
        <authorList>
            <person name="Varghese N."/>
            <person name="Submissions S."/>
        </authorList>
    </citation>
    <scope>NUCLEOTIDE SEQUENCE [LARGE SCALE GENOMIC DNA]</scope>
    <source>
        <strain evidence="3">DSM 26542</strain>
    </source>
</reference>
<name>A0A1I3PM93_9FLAO</name>
<feature type="domain" description="ATPase AAA-type core" evidence="1">
    <location>
        <begin position="659"/>
        <end position="715"/>
    </location>
</feature>
<evidence type="ECO:0000313" key="3">
    <source>
        <dbReference type="Proteomes" id="UP000243887"/>
    </source>
</evidence>
<dbReference type="Pfam" id="PF13304">
    <property type="entry name" value="AAA_21"/>
    <property type="match status" value="1"/>
</dbReference>
<dbReference type="STRING" id="1150112.SAMN04487893_104178"/>
<dbReference type="GO" id="GO:0000731">
    <property type="term" value="P:DNA synthesis involved in DNA repair"/>
    <property type="evidence" value="ECO:0007669"/>
    <property type="project" value="TreeGrafter"/>
</dbReference>
<sequence length="831" mass="98086">MSFRILAIRPLKETSFELLKALKINCLYRFYNEYDFFNSEEQSLNGFLNSEIEDKEITSVTYNDKVPNDFYGANRSISAIVGENGSGKSSLLELYYYFTLILSDYNNIITLDKSSRELIINCEVYFQEYDDELNKISIRKIILKSSNSSIEHTVVKKLATIDLNAEYKDKKFDFKLDTESDFSVYNCVLNYSLYGLNSETIPWVEEIFYKNDGYQTPIVINPFREYGNIDINSEHLLAQARMILYVYILKQKVFLDNLYLHDFKVVIDFKKHQYLDKSGIDIFVLDVFFKFLKSVDIKYHQTDNTERILNDLFRVIDLTDTSVVDGLLEILGQSEIKEYTNWDFNNSEAEEKIKSVKYLGLLYAFKKLQKITKVYEAYGKYEFLFNEEIEKQLVWDVKMDTTLEVIYPQIKQKYLDEKITSKEDVFSEIIIILTEELVRQNQEIKEDTDFFTQYVRDNLDNLVSEAIFWTEEAFDFDSSGEWYDITLNFKNSSFFNYLIDTISHVLRPKLYAFYRYRYFKEYLKEIEEDKSHITFKLKQALSYFKIGLFDELIFSNDKARGSEVKLEIPMKFYTESKSITDIPIAFFQHDMNVVKTTEEDESEREKLVAKGELVPYSFKQLSSGEQQSIHTILNVVYHTYNLLSVKKIPKNRKYTNVSIIFDELELYLHPEYQRSFMNNILKVLEIFENEESFEYYNKNLKFSILLSTHSPFILSDIPTENILKLKKGIPFEEGDGINSFGANIHDLLADEFFLDKGSKGAFVDSIINEFMVFYHQSQLQLLKKEKDRYFQINLKLLKYEKIFMSIGDPIIKKILENNLSNLKSLISNEKV</sequence>
<dbReference type="OrthoDB" id="997844at2"/>
<dbReference type="RefSeq" id="WP_143077724.1">
    <property type="nucleotide sequence ID" value="NZ_FORU01000004.1"/>
</dbReference>
<evidence type="ECO:0000313" key="2">
    <source>
        <dbReference type="EMBL" id="SFJ22489.1"/>
    </source>
</evidence>